<reference evidence="2" key="1">
    <citation type="submission" date="2022-05" db="EMBL/GenBank/DDBJ databases">
        <authorList>
            <person name="Okamura Y."/>
        </authorList>
    </citation>
    <scope>NUCLEOTIDE SEQUENCE</scope>
</reference>
<evidence type="ECO:0000313" key="3">
    <source>
        <dbReference type="Proteomes" id="UP001152562"/>
    </source>
</evidence>
<sequence length="162" mass="18469">MIAETVIKTKKRVNTTMECKNCPGPCHVFSRVSQGLHCWWCFEASILWSPQGHLTRSKSCQVFKILVNGKQVTVSIDRIKPAFILCDPDNTTNTHHSPNLNNHHNTPQTPPHTITHSTLQMRKIETYFVLMMMTMSSGRRDQGVAYDFQTIIALDGLWRGVM</sequence>
<organism evidence="2 3">
    <name type="scientific">Pieris brassicae</name>
    <name type="common">White butterfly</name>
    <name type="synonym">Large white butterfly</name>
    <dbReference type="NCBI Taxonomy" id="7116"/>
    <lineage>
        <taxon>Eukaryota</taxon>
        <taxon>Metazoa</taxon>
        <taxon>Ecdysozoa</taxon>
        <taxon>Arthropoda</taxon>
        <taxon>Hexapoda</taxon>
        <taxon>Insecta</taxon>
        <taxon>Pterygota</taxon>
        <taxon>Neoptera</taxon>
        <taxon>Endopterygota</taxon>
        <taxon>Lepidoptera</taxon>
        <taxon>Glossata</taxon>
        <taxon>Ditrysia</taxon>
        <taxon>Papilionoidea</taxon>
        <taxon>Pieridae</taxon>
        <taxon>Pierinae</taxon>
        <taxon>Pieris</taxon>
    </lineage>
</organism>
<protein>
    <submittedName>
        <fullName evidence="2">Uncharacterized protein</fullName>
    </submittedName>
</protein>
<keyword evidence="3" id="KW-1185">Reference proteome</keyword>
<accession>A0A9P0TTA7</accession>
<evidence type="ECO:0000313" key="2">
    <source>
        <dbReference type="EMBL" id="CAH4034456.1"/>
    </source>
</evidence>
<comment type="caution">
    <text evidence="2">The sequence shown here is derived from an EMBL/GenBank/DDBJ whole genome shotgun (WGS) entry which is preliminary data.</text>
</comment>
<feature type="region of interest" description="Disordered" evidence="1">
    <location>
        <begin position="94"/>
        <end position="114"/>
    </location>
</feature>
<proteinExistence type="predicted"/>
<evidence type="ECO:0000256" key="1">
    <source>
        <dbReference type="SAM" id="MobiDB-lite"/>
    </source>
</evidence>
<dbReference type="Proteomes" id="UP001152562">
    <property type="component" value="Unassembled WGS sequence"/>
</dbReference>
<gene>
    <name evidence="2" type="ORF">PIBRA_LOCUS10639</name>
</gene>
<dbReference type="AlphaFoldDB" id="A0A9P0TTA7"/>
<name>A0A9P0TTA7_PIEBR</name>
<dbReference type="EMBL" id="CALOZG010000040">
    <property type="protein sequence ID" value="CAH4034456.1"/>
    <property type="molecule type" value="Genomic_DNA"/>
</dbReference>